<evidence type="ECO:0000313" key="4">
    <source>
        <dbReference type="EMBL" id="PSK96236.1"/>
    </source>
</evidence>
<evidence type="ECO:0000256" key="1">
    <source>
        <dbReference type="SAM" id="MobiDB-lite"/>
    </source>
</evidence>
<feature type="region of interest" description="Disordered" evidence="1">
    <location>
        <begin position="1"/>
        <end position="21"/>
    </location>
</feature>
<dbReference type="InterPro" id="IPR027417">
    <property type="entry name" value="P-loop_NTPase"/>
</dbReference>
<dbReference type="RefSeq" id="WP_106584197.1">
    <property type="nucleotide sequence ID" value="NZ_PYGA01000012.1"/>
</dbReference>
<dbReference type="InterPro" id="IPR051162">
    <property type="entry name" value="T4SS_component"/>
</dbReference>
<sequence>MRLRDRLRPRSEKGSARLGGPAIEIGPRHLGVDDAYCQTLIVTGYPPEVHAAWAQSLLTYPGRIDAALHITPHDPGLAASRLRRRRARLESSWRFDAARGRIEDPERAAATADAAELAERLATGHSKLFTCALYLTVHAPTPEALAAEVEHVRTLAASLLIDTVPATFRALHGWIATLPLGTDPLSMGRTMDTDAIAAALPFASPDLAADLGPTTVVYGANTHSAGLVMWDRFHGGLDNHNAVILARSGAGKSYLAKLEILRSLMVGIEVAVIDPEDEYARLAEHVGGTRIPLGTPQGRINPFDLGEGEDALTERALFLHTLIATMLGPLEPGPAAALDRAILTAYAEAGITTDARTWSRTPPVMADLVAALHADTDDPDTADLAHRLAPYVSGSRSGLFDGPTATPVRGHLVVASLKRLPEELKTVGMLLLLDALWRRLTDPRDRRPRMITVDEGWVLLQDPVAAKYLFRLAKSARKHWAGLTLITQDVGDVLATDLGRSVVSNAATQIVLRQAPQNLDAVAAAFGLSQGERHIAATAPRGDALLLAGHHRAGLHALAAPEEHAIVTSDPAELAAQHTDDGHDDSGAGEGPW</sequence>
<name>A0A2P8DGA8_9ACTN</name>
<dbReference type="Gene3D" id="3.40.50.300">
    <property type="entry name" value="P-loop containing nucleotide triphosphate hydrolases"/>
    <property type="match status" value="1"/>
</dbReference>
<feature type="region of interest" description="Disordered" evidence="1">
    <location>
        <begin position="573"/>
        <end position="593"/>
    </location>
</feature>
<reference evidence="4 5" key="1">
    <citation type="submission" date="2018-03" db="EMBL/GenBank/DDBJ databases">
        <title>Genomic Encyclopedia of Archaeal and Bacterial Type Strains, Phase II (KMG-II): from individual species to whole genera.</title>
        <authorList>
            <person name="Goeker M."/>
        </authorList>
    </citation>
    <scope>NUCLEOTIDE SEQUENCE [LARGE SCALE GENOMIC DNA]</scope>
    <source>
        <strain evidence="4 5">DSM 45312</strain>
    </source>
</reference>
<comment type="caution">
    <text evidence="4">The sequence shown here is derived from an EMBL/GenBank/DDBJ whole genome shotgun (WGS) entry which is preliminary data.</text>
</comment>
<keyword evidence="5" id="KW-1185">Reference proteome</keyword>
<dbReference type="Pfam" id="PF01935">
    <property type="entry name" value="DUF87"/>
    <property type="match status" value="1"/>
</dbReference>
<proteinExistence type="predicted"/>
<dbReference type="InterPro" id="IPR002789">
    <property type="entry name" value="HerA_central"/>
</dbReference>
<protein>
    <submittedName>
        <fullName evidence="4">Uncharacterized protein DUF87</fullName>
    </submittedName>
</protein>
<dbReference type="Proteomes" id="UP000240542">
    <property type="component" value="Unassembled WGS sequence"/>
</dbReference>
<dbReference type="InterPro" id="IPR043964">
    <property type="entry name" value="P-loop_TraG"/>
</dbReference>
<dbReference type="OrthoDB" id="9804380at2"/>
<accession>A0A2P8DGA8</accession>
<dbReference type="PANTHER" id="PTHR30121:SF6">
    <property type="entry name" value="SLR6007 PROTEIN"/>
    <property type="match status" value="1"/>
</dbReference>
<dbReference type="EMBL" id="PYGA01000012">
    <property type="protein sequence ID" value="PSK96236.1"/>
    <property type="molecule type" value="Genomic_DNA"/>
</dbReference>
<dbReference type="Pfam" id="PF19044">
    <property type="entry name" value="P-loop_TraG"/>
    <property type="match status" value="1"/>
</dbReference>
<dbReference type="PANTHER" id="PTHR30121">
    <property type="entry name" value="UNCHARACTERIZED PROTEIN YJGR-RELATED"/>
    <property type="match status" value="1"/>
</dbReference>
<dbReference type="SUPFAM" id="SSF52540">
    <property type="entry name" value="P-loop containing nucleoside triphosphate hydrolases"/>
    <property type="match status" value="1"/>
</dbReference>
<evidence type="ECO:0000259" key="2">
    <source>
        <dbReference type="Pfam" id="PF01935"/>
    </source>
</evidence>
<organism evidence="4 5">
    <name type="scientific">Murinocardiopsis flavida</name>
    <dbReference type="NCBI Taxonomy" id="645275"/>
    <lineage>
        <taxon>Bacteria</taxon>
        <taxon>Bacillati</taxon>
        <taxon>Actinomycetota</taxon>
        <taxon>Actinomycetes</taxon>
        <taxon>Streptosporangiales</taxon>
        <taxon>Nocardiopsidaceae</taxon>
        <taxon>Murinocardiopsis</taxon>
    </lineage>
</organism>
<dbReference type="AlphaFoldDB" id="A0A2P8DGA8"/>
<evidence type="ECO:0000313" key="5">
    <source>
        <dbReference type="Proteomes" id="UP000240542"/>
    </source>
</evidence>
<gene>
    <name evidence="4" type="ORF">CLV63_112118</name>
</gene>
<feature type="domain" description="Helicase HerA central" evidence="2">
    <location>
        <begin position="240"/>
        <end position="293"/>
    </location>
</feature>
<feature type="domain" description="TraG P-loop" evidence="3">
    <location>
        <begin position="428"/>
        <end position="535"/>
    </location>
</feature>
<evidence type="ECO:0000259" key="3">
    <source>
        <dbReference type="Pfam" id="PF19044"/>
    </source>
</evidence>
<feature type="compositionally biased region" description="Basic and acidic residues" evidence="1">
    <location>
        <begin position="1"/>
        <end position="15"/>
    </location>
</feature>
<dbReference type="Gene3D" id="1.10.8.730">
    <property type="match status" value="1"/>
</dbReference>